<gene>
    <name evidence="2" type="ORF">Q604_UNBC14940G0001</name>
</gene>
<feature type="transmembrane region" description="Helical" evidence="1">
    <location>
        <begin position="48"/>
        <end position="66"/>
    </location>
</feature>
<feature type="non-terminal residue" evidence="2">
    <location>
        <position position="1"/>
    </location>
</feature>
<protein>
    <submittedName>
        <fullName evidence="2">Type II secretion system protein</fullName>
    </submittedName>
</protein>
<evidence type="ECO:0000256" key="1">
    <source>
        <dbReference type="SAM" id="Phobius"/>
    </source>
</evidence>
<dbReference type="EMBL" id="AZMM01014940">
    <property type="protein sequence ID" value="ETJ30542.1"/>
    <property type="molecule type" value="Genomic_DNA"/>
</dbReference>
<organism evidence="2">
    <name type="scientific">human gut metagenome</name>
    <dbReference type="NCBI Taxonomy" id="408170"/>
    <lineage>
        <taxon>unclassified sequences</taxon>
        <taxon>metagenomes</taxon>
        <taxon>organismal metagenomes</taxon>
    </lineage>
</organism>
<comment type="caution">
    <text evidence="2">The sequence shown here is derived from an EMBL/GenBank/DDBJ whole genome shotgun (WGS) entry which is preliminary data.</text>
</comment>
<accession>W1XJV7</accession>
<keyword evidence="1" id="KW-1133">Transmembrane helix</keyword>
<name>W1XJV7_9ZZZZ</name>
<evidence type="ECO:0000313" key="2">
    <source>
        <dbReference type="EMBL" id="ETJ30542.1"/>
    </source>
</evidence>
<proteinExistence type="predicted"/>
<reference evidence="2" key="1">
    <citation type="submission" date="2013-12" db="EMBL/GenBank/DDBJ databases">
        <title>A Varibaculum cambriense genome reconstructed from a premature infant gut community with otherwise low bacterial novelty that shifts toward anaerobic metabolism during the third week of life.</title>
        <authorList>
            <person name="Brown C.T."/>
            <person name="Sharon I."/>
            <person name="Thomas B.C."/>
            <person name="Castelle C.J."/>
            <person name="Morowitz M.J."/>
            <person name="Banfield J.F."/>
        </authorList>
    </citation>
    <scope>NUCLEOTIDE SEQUENCE</scope>
</reference>
<keyword evidence="1" id="KW-0472">Membrane</keyword>
<dbReference type="AlphaFoldDB" id="W1XJV7"/>
<sequence length="78" mass="8928">LLMMNIFFLVTILFIIPSFEKVFTTMHITLPLMTRALFALGQGLKSHPLMVIAIHCVVIGSLAFAYKQHSIKCKVHRW</sequence>
<feature type="non-terminal residue" evidence="2">
    <location>
        <position position="78"/>
    </location>
</feature>
<keyword evidence="1" id="KW-0812">Transmembrane</keyword>